<comment type="similarity">
    <text evidence="2 6">Belongs to the drug/metabolite transporter (DMT) superfamily. Plant drug/metabolite exporter (P-DME) (TC 2.A.7.4) family.</text>
</comment>
<dbReference type="GO" id="GO:0022857">
    <property type="term" value="F:transmembrane transporter activity"/>
    <property type="evidence" value="ECO:0007669"/>
    <property type="project" value="InterPro"/>
</dbReference>
<feature type="transmembrane region" description="Helical" evidence="6">
    <location>
        <begin position="180"/>
        <end position="200"/>
    </location>
</feature>
<comment type="caution">
    <text evidence="8">The sequence shown here is derived from an EMBL/GenBank/DDBJ whole genome shotgun (WGS) entry which is preliminary data.</text>
</comment>
<feature type="transmembrane region" description="Helical" evidence="6">
    <location>
        <begin position="277"/>
        <end position="297"/>
    </location>
</feature>
<feature type="transmembrane region" description="Helical" evidence="6">
    <location>
        <begin position="39"/>
        <end position="61"/>
    </location>
</feature>
<proteinExistence type="inferred from homology"/>
<name>A0AAD5ZVN3_9POAL</name>
<evidence type="ECO:0000313" key="8">
    <source>
        <dbReference type="EMBL" id="KAJ3704789.1"/>
    </source>
</evidence>
<reference evidence="8 9" key="1">
    <citation type="journal article" date="2022" name="Cell">
        <title>Repeat-based holocentromeres influence genome architecture and karyotype evolution.</title>
        <authorList>
            <person name="Hofstatter P.G."/>
            <person name="Thangavel G."/>
            <person name="Lux T."/>
            <person name="Neumann P."/>
            <person name="Vondrak T."/>
            <person name="Novak P."/>
            <person name="Zhang M."/>
            <person name="Costa L."/>
            <person name="Castellani M."/>
            <person name="Scott A."/>
            <person name="Toegelov H."/>
            <person name="Fuchs J."/>
            <person name="Mata-Sucre Y."/>
            <person name="Dias Y."/>
            <person name="Vanzela A.L.L."/>
            <person name="Huettel B."/>
            <person name="Almeida C.C.S."/>
            <person name="Simkova H."/>
            <person name="Souza G."/>
            <person name="Pedrosa-Harand A."/>
            <person name="Macas J."/>
            <person name="Mayer K.F.X."/>
            <person name="Houben A."/>
            <person name="Marques A."/>
        </authorList>
    </citation>
    <scope>NUCLEOTIDE SEQUENCE [LARGE SCALE GENOMIC DNA]</scope>
    <source>
        <strain evidence="8">RhyTen1mFocal</strain>
    </source>
</reference>
<dbReference type="Proteomes" id="UP001210211">
    <property type="component" value="Unassembled WGS sequence"/>
</dbReference>
<evidence type="ECO:0000256" key="6">
    <source>
        <dbReference type="RuleBase" id="RU363077"/>
    </source>
</evidence>
<comment type="subcellular location">
    <subcellularLocation>
        <location evidence="1 6">Membrane</location>
        <topology evidence="1 6">Multi-pass membrane protein</topology>
    </subcellularLocation>
</comment>
<organism evidence="8 9">
    <name type="scientific">Rhynchospora tenuis</name>
    <dbReference type="NCBI Taxonomy" id="198213"/>
    <lineage>
        <taxon>Eukaryota</taxon>
        <taxon>Viridiplantae</taxon>
        <taxon>Streptophyta</taxon>
        <taxon>Embryophyta</taxon>
        <taxon>Tracheophyta</taxon>
        <taxon>Spermatophyta</taxon>
        <taxon>Magnoliopsida</taxon>
        <taxon>Liliopsida</taxon>
        <taxon>Poales</taxon>
        <taxon>Cyperaceae</taxon>
        <taxon>Cyperoideae</taxon>
        <taxon>Rhynchosporeae</taxon>
        <taxon>Rhynchospora</taxon>
    </lineage>
</organism>
<evidence type="ECO:0000256" key="3">
    <source>
        <dbReference type="ARBA" id="ARBA00022692"/>
    </source>
</evidence>
<feature type="domain" description="EamA" evidence="7">
    <location>
        <begin position="182"/>
        <end position="320"/>
    </location>
</feature>
<protein>
    <recommendedName>
        <fullName evidence="6">WAT1-related protein</fullName>
    </recommendedName>
</protein>
<feature type="transmembrane region" description="Helical" evidence="6">
    <location>
        <begin position="105"/>
        <end position="125"/>
    </location>
</feature>
<evidence type="ECO:0000256" key="5">
    <source>
        <dbReference type="ARBA" id="ARBA00023136"/>
    </source>
</evidence>
<evidence type="ECO:0000256" key="2">
    <source>
        <dbReference type="ARBA" id="ARBA00007635"/>
    </source>
</evidence>
<dbReference type="GO" id="GO:0016020">
    <property type="term" value="C:membrane"/>
    <property type="evidence" value="ECO:0007669"/>
    <property type="project" value="UniProtKB-SubCell"/>
</dbReference>
<dbReference type="PANTHER" id="PTHR31218">
    <property type="entry name" value="WAT1-RELATED PROTEIN"/>
    <property type="match status" value="1"/>
</dbReference>
<dbReference type="EMBL" id="JAMRDG010000001">
    <property type="protein sequence ID" value="KAJ3704789.1"/>
    <property type="molecule type" value="Genomic_DNA"/>
</dbReference>
<gene>
    <name evidence="8" type="ORF">LUZ61_008494</name>
</gene>
<feature type="transmembrane region" description="Helical" evidence="6">
    <location>
        <begin position="303"/>
        <end position="322"/>
    </location>
</feature>
<feature type="transmembrane region" description="Helical" evidence="6">
    <location>
        <begin position="246"/>
        <end position="265"/>
    </location>
</feature>
<dbReference type="SUPFAM" id="SSF103481">
    <property type="entry name" value="Multidrug resistance efflux transporter EmrE"/>
    <property type="match status" value="2"/>
</dbReference>
<evidence type="ECO:0000259" key="7">
    <source>
        <dbReference type="Pfam" id="PF00892"/>
    </source>
</evidence>
<evidence type="ECO:0000313" key="9">
    <source>
        <dbReference type="Proteomes" id="UP001210211"/>
    </source>
</evidence>
<feature type="transmembrane region" description="Helical" evidence="6">
    <location>
        <begin position="73"/>
        <end position="93"/>
    </location>
</feature>
<keyword evidence="3 6" id="KW-0812">Transmembrane</keyword>
<dbReference type="AlphaFoldDB" id="A0AAD5ZVN3"/>
<accession>A0AAD5ZVN3</accession>
<dbReference type="InterPro" id="IPR000620">
    <property type="entry name" value="EamA_dom"/>
</dbReference>
<feature type="domain" description="EamA" evidence="7">
    <location>
        <begin position="15"/>
        <end position="152"/>
    </location>
</feature>
<evidence type="ECO:0000256" key="4">
    <source>
        <dbReference type="ARBA" id="ARBA00022989"/>
    </source>
</evidence>
<sequence length="368" mass="40347">MVNFSLEEHKPWMAMVTTQCIYAITNLVSKAAFNRGLNTMAFVVYRQIIATLFLIPAILYAKRGRLSDLSLSLKGFGLVFVASLAGAAMNQSLFYEGVLLGSPSMAAAMANLIPGITFVMASSVGLEKVNLRNLRSWAKIIGTIISIGGAMTMALFKGPRLLSMPFETSMLDFGRGMDKWIIGGLCLIASSSCWSLWLILQVPICKSYSDPLSLSAWMCLLSALQSAVITFFIYPDLSVWRFTSPSDVLACVYAGFIGSAVTFYLQSWCISVRGPLYSAMFNPLSTVITTVLSSILLHEELHIGSLFGAIAIIGGLYVVLWGKAEDLKNKEEQEIEDSTNIPISIDKTPECEIDIRHPLLTDKSERED</sequence>
<dbReference type="InterPro" id="IPR037185">
    <property type="entry name" value="EmrE-like"/>
</dbReference>
<dbReference type="Pfam" id="PF00892">
    <property type="entry name" value="EamA"/>
    <property type="match status" value="2"/>
</dbReference>
<evidence type="ECO:0000256" key="1">
    <source>
        <dbReference type="ARBA" id="ARBA00004141"/>
    </source>
</evidence>
<feature type="transmembrane region" description="Helical" evidence="6">
    <location>
        <begin position="137"/>
        <end position="156"/>
    </location>
</feature>
<keyword evidence="9" id="KW-1185">Reference proteome</keyword>
<dbReference type="InterPro" id="IPR030184">
    <property type="entry name" value="WAT1-related"/>
</dbReference>
<feature type="transmembrane region" description="Helical" evidence="6">
    <location>
        <begin position="212"/>
        <end position="234"/>
    </location>
</feature>
<keyword evidence="5 6" id="KW-0472">Membrane</keyword>
<keyword evidence="4 6" id="KW-1133">Transmembrane helix</keyword>